<organism evidence="2">
    <name type="scientific">marine metagenome</name>
    <dbReference type="NCBI Taxonomy" id="408172"/>
    <lineage>
        <taxon>unclassified sequences</taxon>
        <taxon>metagenomes</taxon>
        <taxon>ecological metagenomes</taxon>
    </lineage>
</organism>
<reference evidence="2" key="1">
    <citation type="submission" date="2018-05" db="EMBL/GenBank/DDBJ databases">
        <authorList>
            <person name="Lanie J.A."/>
            <person name="Ng W.-L."/>
            <person name="Kazmierczak K.M."/>
            <person name="Andrzejewski T.M."/>
            <person name="Davidsen T.M."/>
            <person name="Wayne K.J."/>
            <person name="Tettelin H."/>
            <person name="Glass J.I."/>
            <person name="Rusch D."/>
            <person name="Podicherti R."/>
            <person name="Tsui H.-C.T."/>
            <person name="Winkler M.E."/>
        </authorList>
    </citation>
    <scope>NUCLEOTIDE SEQUENCE</scope>
</reference>
<dbReference type="GO" id="GO:0003910">
    <property type="term" value="F:DNA ligase (ATP) activity"/>
    <property type="evidence" value="ECO:0007669"/>
    <property type="project" value="InterPro"/>
</dbReference>
<accession>A0A382UUI1</accession>
<proteinExistence type="predicted"/>
<dbReference type="GO" id="GO:0006281">
    <property type="term" value="P:DNA repair"/>
    <property type="evidence" value="ECO:0007669"/>
    <property type="project" value="InterPro"/>
</dbReference>
<gene>
    <name evidence="2" type="ORF">METZ01_LOCUS390724</name>
</gene>
<dbReference type="EMBL" id="UINC01146885">
    <property type="protein sequence ID" value="SVD37870.1"/>
    <property type="molecule type" value="Genomic_DNA"/>
</dbReference>
<protein>
    <recommendedName>
        <fullName evidence="1">ATP-dependent DNA ligase family profile domain-containing protein</fullName>
    </recommendedName>
</protein>
<evidence type="ECO:0000313" key="2">
    <source>
        <dbReference type="EMBL" id="SVD37870.1"/>
    </source>
</evidence>
<dbReference type="AlphaFoldDB" id="A0A382UUI1"/>
<dbReference type="InterPro" id="IPR016059">
    <property type="entry name" value="DNA_ligase_ATP-dep_CS"/>
</dbReference>
<dbReference type="Pfam" id="PF01068">
    <property type="entry name" value="DNA_ligase_A_M"/>
    <property type="match status" value="1"/>
</dbReference>
<dbReference type="GO" id="GO:0005524">
    <property type="term" value="F:ATP binding"/>
    <property type="evidence" value="ECO:0007669"/>
    <property type="project" value="InterPro"/>
</dbReference>
<evidence type="ECO:0000259" key="1">
    <source>
        <dbReference type="Pfam" id="PF01068"/>
    </source>
</evidence>
<sequence>MYRELSKDNQTLFYGFQIALDNLVTFGVKQVPESVGDGPGLSYGTFFMECAEPLANRTLTGHAARDRIIETMNKAKKDEWNYWYRRILLKDFKCGVSESTVNACVKKSKKSKYKVPVFKCMLAKDSKGHEKKLVGEKLIDYKLDGVRVVTIINPISKTVKQYSRNGKEFHNFGHITKYIEKFFTLFKEPVVIDGEMVSHSFQDLMKQVHRKSNA</sequence>
<dbReference type="GO" id="GO:0006310">
    <property type="term" value="P:DNA recombination"/>
    <property type="evidence" value="ECO:0007669"/>
    <property type="project" value="InterPro"/>
</dbReference>
<dbReference type="Gene3D" id="3.30.470.30">
    <property type="entry name" value="DNA ligase/mRNA capping enzyme"/>
    <property type="match status" value="1"/>
</dbReference>
<feature type="non-terminal residue" evidence="2">
    <location>
        <position position="214"/>
    </location>
</feature>
<dbReference type="InterPro" id="IPR012310">
    <property type="entry name" value="DNA_ligase_ATP-dep_cent"/>
</dbReference>
<dbReference type="PROSITE" id="PS00697">
    <property type="entry name" value="DNA_LIGASE_A1"/>
    <property type="match status" value="1"/>
</dbReference>
<name>A0A382UUI1_9ZZZZ</name>
<dbReference type="SUPFAM" id="SSF56091">
    <property type="entry name" value="DNA ligase/mRNA capping enzyme, catalytic domain"/>
    <property type="match status" value="1"/>
</dbReference>
<feature type="domain" description="ATP-dependent DNA ligase family profile" evidence="1">
    <location>
        <begin position="121"/>
        <end position="199"/>
    </location>
</feature>